<reference evidence="2 3" key="1">
    <citation type="submission" date="2015-11" db="EMBL/GenBank/DDBJ databases">
        <title>Butyribacter intestini gen. nov., sp. nov., a butyric acid-producing bacterium of the family Lachnospiraceae isolated from the human faeces.</title>
        <authorList>
            <person name="Zou Y."/>
            <person name="Xue W."/>
            <person name="Luo G."/>
            <person name="Lv M."/>
        </authorList>
    </citation>
    <scope>NUCLEOTIDE SEQUENCE [LARGE SCALE GENOMIC DNA]</scope>
    <source>
        <strain evidence="2 3">ACET-33324</strain>
    </source>
</reference>
<sequence length="85" mass="9919">MKYIDYVPDIIESPDYVGINPNEDGTESVELIKRYRDNILVGIKLDEENGYLYVSTMHDIQEGKINRRLHSGRIKEFSVDTKENK</sequence>
<evidence type="ECO:0000259" key="1">
    <source>
        <dbReference type="Pfam" id="PF18812"/>
    </source>
</evidence>
<comment type="caution">
    <text evidence="2">The sequence shown here is derived from an EMBL/GenBank/DDBJ whole genome shotgun (WGS) entry which is preliminary data.</text>
</comment>
<organism evidence="2 3">
    <name type="scientific">Acetivibrio ethanolgignens</name>
    <dbReference type="NCBI Taxonomy" id="290052"/>
    <lineage>
        <taxon>Bacteria</taxon>
        <taxon>Bacillati</taxon>
        <taxon>Bacillota</taxon>
        <taxon>Clostridia</taxon>
        <taxon>Eubacteriales</taxon>
        <taxon>Oscillospiraceae</taxon>
        <taxon>Acetivibrio</taxon>
    </lineage>
</organism>
<dbReference type="InterPro" id="IPR041301">
    <property type="entry name" value="PBECR3"/>
</dbReference>
<evidence type="ECO:0000313" key="3">
    <source>
        <dbReference type="Proteomes" id="UP000054874"/>
    </source>
</evidence>
<dbReference type="STRING" id="290052.ASU35_15400"/>
<dbReference type="EMBL" id="LNAM01000203">
    <property type="protein sequence ID" value="KSV57726.1"/>
    <property type="molecule type" value="Genomic_DNA"/>
</dbReference>
<proteinExistence type="predicted"/>
<keyword evidence="3" id="KW-1185">Reference proteome</keyword>
<dbReference type="Pfam" id="PF18812">
    <property type="entry name" value="PBECR3"/>
    <property type="match status" value="1"/>
</dbReference>
<dbReference type="AlphaFoldDB" id="A0A0V8QBB3"/>
<accession>A0A0V8QBB3</accession>
<feature type="domain" description="Phage-Barnase-EndoU-ColicinE5/D-RelE like nuclease 3" evidence="1">
    <location>
        <begin position="2"/>
        <end position="66"/>
    </location>
</feature>
<protein>
    <recommendedName>
        <fullName evidence="1">Phage-Barnase-EndoU-ColicinE5/D-RelE like nuclease 3 domain-containing protein</fullName>
    </recommendedName>
</protein>
<gene>
    <name evidence="2" type="ORF">ASU35_15400</name>
</gene>
<name>A0A0V8QBB3_9FIRM</name>
<dbReference type="Proteomes" id="UP000054874">
    <property type="component" value="Unassembled WGS sequence"/>
</dbReference>
<dbReference type="RefSeq" id="WP_058354032.1">
    <property type="nucleotide sequence ID" value="NZ_CABMMD010000203.1"/>
</dbReference>
<evidence type="ECO:0000313" key="2">
    <source>
        <dbReference type="EMBL" id="KSV57726.1"/>
    </source>
</evidence>